<dbReference type="HOGENOM" id="CLU_2677883_0_0_1"/>
<proteinExistence type="predicted"/>
<dbReference type="AlphaFoldDB" id="U9UB14"/>
<evidence type="ECO:0000313" key="1">
    <source>
        <dbReference type="EMBL" id="ESA17540.1"/>
    </source>
</evidence>
<sequence>YPLGHLKKVQLLNHLMKVSFFSFFKRVEFGPDSGEWISDHVDATLDLWKHRTSVVNFKDIKIKKKWSFSGGTSEK</sequence>
<gene>
    <name evidence="1" type="ORF">GLOINDRAFT_21683</name>
</gene>
<accession>U9UB14</accession>
<feature type="non-terminal residue" evidence="1">
    <location>
        <position position="1"/>
    </location>
</feature>
<name>U9UB14_RHIID</name>
<protein>
    <submittedName>
        <fullName evidence="1">Uncharacterized protein</fullName>
    </submittedName>
</protein>
<dbReference type="EMBL" id="KI280082">
    <property type="protein sequence ID" value="ESA17540.1"/>
    <property type="molecule type" value="Genomic_DNA"/>
</dbReference>
<reference evidence="1" key="1">
    <citation type="submission" date="2013-07" db="EMBL/GenBank/DDBJ databases">
        <title>The genome of an arbuscular mycorrhizal fungus provides insights into the evolution of the oldest plant symbiosis.</title>
        <authorList>
            <consortium name="DOE Joint Genome Institute"/>
            <person name="Tisserant E."/>
            <person name="Malbreil M."/>
            <person name="Kuo A."/>
            <person name="Kohler A."/>
            <person name="Symeonidi A."/>
            <person name="Balestrini R."/>
            <person name="Charron P."/>
            <person name="Duensing N."/>
            <person name="Frei-dit-Frey N."/>
            <person name="Gianinazzi-Pearson V."/>
            <person name="Gilbert B."/>
            <person name="Handa Y."/>
            <person name="Hijri M."/>
            <person name="Kaul R."/>
            <person name="Kawaguchi M."/>
            <person name="Krajinski F."/>
            <person name="Lammers P."/>
            <person name="Lapierre D."/>
            <person name="Masclaux F.G."/>
            <person name="Murat C."/>
            <person name="Morin E."/>
            <person name="Ndikumana S."/>
            <person name="Pagni M."/>
            <person name="Petitpierre D."/>
            <person name="Requena N."/>
            <person name="Rosikiewicz P."/>
            <person name="Riley R."/>
            <person name="Saito K."/>
            <person name="San Clemente H."/>
            <person name="Shapiro H."/>
            <person name="van Tuinen D."/>
            <person name="Becard G."/>
            <person name="Bonfante P."/>
            <person name="Paszkowski U."/>
            <person name="Shachar-Hill Y."/>
            <person name="Young J.P."/>
            <person name="Sanders I.R."/>
            <person name="Henrissat B."/>
            <person name="Rensing S.A."/>
            <person name="Grigoriev I.V."/>
            <person name="Corradi N."/>
            <person name="Roux C."/>
            <person name="Martin F."/>
        </authorList>
    </citation>
    <scope>NUCLEOTIDE SEQUENCE</scope>
    <source>
        <strain evidence="1">DAOM 197198</strain>
    </source>
</reference>
<organism evidence="1">
    <name type="scientific">Rhizophagus irregularis (strain DAOM 181602 / DAOM 197198 / MUCL 43194)</name>
    <name type="common">Arbuscular mycorrhizal fungus</name>
    <name type="synonym">Glomus intraradices</name>
    <dbReference type="NCBI Taxonomy" id="747089"/>
    <lineage>
        <taxon>Eukaryota</taxon>
        <taxon>Fungi</taxon>
        <taxon>Fungi incertae sedis</taxon>
        <taxon>Mucoromycota</taxon>
        <taxon>Glomeromycotina</taxon>
        <taxon>Glomeromycetes</taxon>
        <taxon>Glomerales</taxon>
        <taxon>Glomeraceae</taxon>
        <taxon>Rhizophagus</taxon>
    </lineage>
</organism>